<name>A0A183TGI0_SCHSO</name>
<evidence type="ECO:0000259" key="2">
    <source>
        <dbReference type="Pfam" id="PF01709"/>
    </source>
</evidence>
<dbReference type="InterPro" id="IPR029072">
    <property type="entry name" value="YebC-like"/>
</dbReference>
<dbReference type="SUPFAM" id="SSF75625">
    <property type="entry name" value="YebC-like"/>
    <property type="match status" value="1"/>
</dbReference>
<sequence>LVSSLRVRLQSVLRGMNLGLQFSSRFIQQTLSSSRSLIWIRHIPVLSTQLRNAGHSHWQNVRHTKEAKDKERARMTSIILSQLNIAIKAGGGSKDPKLNSRVAAVLANAKANNIPMETLNRRLAAVDITDPYVIEIQAPGGIFALVETRAKNVRPIRDKIQGIAKKYGFRVSKAAGGAIAKEFFDHVGLVLVNQQDGLDNLDKATELAIEAGAADVRETTLEDGKKYFECEPTQVDAVRMNLESHNITVYDSDAPYVPRETIEVSPESYTLILEMYDRLKENVDYVENVYDNLTEPSFSISSSA</sequence>
<dbReference type="InterPro" id="IPR026564">
    <property type="entry name" value="Transcrip_reg_TACO1-like_dom3"/>
</dbReference>
<proteinExistence type="inferred from homology"/>
<feature type="domain" description="TACO1/YebC-like second and third" evidence="2">
    <location>
        <begin position="132"/>
        <end position="293"/>
    </location>
</feature>
<feature type="domain" description="TACO1/YebC-like N-terminal" evidence="3">
    <location>
        <begin position="56"/>
        <end position="123"/>
    </location>
</feature>
<dbReference type="InterPro" id="IPR002876">
    <property type="entry name" value="Transcrip_reg_TACO1-like"/>
</dbReference>
<dbReference type="Gene3D" id="3.30.70.980">
    <property type="match status" value="2"/>
</dbReference>
<evidence type="ECO:0000313" key="4">
    <source>
        <dbReference type="WBParaSite" id="SSLN_0001616901-mRNA-1"/>
    </source>
</evidence>
<dbReference type="InterPro" id="IPR017856">
    <property type="entry name" value="Integrase-like_N"/>
</dbReference>
<dbReference type="Gene3D" id="1.10.10.200">
    <property type="match status" value="1"/>
</dbReference>
<dbReference type="AlphaFoldDB" id="A0A183TGI0"/>
<dbReference type="InterPro" id="IPR048300">
    <property type="entry name" value="TACO1_YebC-like_2nd/3rd_dom"/>
</dbReference>
<organism evidence="4">
    <name type="scientific">Schistocephalus solidus</name>
    <name type="common">Tapeworm</name>
    <dbReference type="NCBI Taxonomy" id="70667"/>
    <lineage>
        <taxon>Eukaryota</taxon>
        <taxon>Metazoa</taxon>
        <taxon>Spiralia</taxon>
        <taxon>Lophotrochozoa</taxon>
        <taxon>Platyhelminthes</taxon>
        <taxon>Cestoda</taxon>
        <taxon>Eucestoda</taxon>
        <taxon>Diphyllobothriidea</taxon>
        <taxon>Diphyllobothriidae</taxon>
        <taxon>Schistocephalus</taxon>
    </lineage>
</organism>
<dbReference type="Pfam" id="PF20772">
    <property type="entry name" value="TACO1_YebC_N"/>
    <property type="match status" value="1"/>
</dbReference>
<protein>
    <submittedName>
        <fullName evidence="4">Putative transcriptional regulatory protein Minf_0651</fullName>
    </submittedName>
</protein>
<reference evidence="4" key="1">
    <citation type="submission" date="2016-06" db="UniProtKB">
        <authorList>
            <consortium name="WormBaseParasite"/>
        </authorList>
    </citation>
    <scope>IDENTIFICATION</scope>
</reference>
<evidence type="ECO:0000256" key="1">
    <source>
        <dbReference type="ARBA" id="ARBA00008724"/>
    </source>
</evidence>
<dbReference type="PANTHER" id="PTHR12532">
    <property type="entry name" value="TRANSLATIONAL ACTIVATOR OF CYTOCHROME C OXIDASE 1"/>
    <property type="match status" value="1"/>
</dbReference>
<comment type="similarity">
    <text evidence="1">Belongs to the TACO1 family.</text>
</comment>
<dbReference type="InterPro" id="IPR049083">
    <property type="entry name" value="TACO1_YebC_N"/>
</dbReference>
<accession>A0A183TGI0</accession>
<evidence type="ECO:0000259" key="3">
    <source>
        <dbReference type="Pfam" id="PF20772"/>
    </source>
</evidence>
<dbReference type="Pfam" id="PF01709">
    <property type="entry name" value="Transcrip_reg"/>
    <property type="match status" value="1"/>
</dbReference>
<dbReference type="WBParaSite" id="SSLN_0001616901-mRNA-1">
    <property type="protein sequence ID" value="SSLN_0001616901-mRNA-1"/>
    <property type="gene ID" value="SSLN_0001616901"/>
</dbReference>
<dbReference type="PANTHER" id="PTHR12532:SF0">
    <property type="entry name" value="TRANSLATIONAL ACTIVATOR OF CYTOCHROME C OXIDASE 1"/>
    <property type="match status" value="1"/>
</dbReference>
<dbReference type="GO" id="GO:0005739">
    <property type="term" value="C:mitochondrion"/>
    <property type="evidence" value="ECO:0007669"/>
    <property type="project" value="TreeGrafter"/>
</dbReference>